<evidence type="ECO:0000256" key="4">
    <source>
        <dbReference type="ARBA" id="ARBA00022475"/>
    </source>
</evidence>
<dbReference type="Proteomes" id="UP000230709">
    <property type="component" value="Chromosome"/>
</dbReference>
<dbReference type="AlphaFoldDB" id="A0A2D2D3F8"/>
<feature type="transmembrane region" description="Helical" evidence="8">
    <location>
        <begin position="152"/>
        <end position="171"/>
    </location>
</feature>
<evidence type="ECO:0000256" key="7">
    <source>
        <dbReference type="ARBA" id="ARBA00023136"/>
    </source>
</evidence>
<evidence type="ECO:0000256" key="1">
    <source>
        <dbReference type="ARBA" id="ARBA00004651"/>
    </source>
</evidence>
<dbReference type="EMBL" id="CP023737">
    <property type="protein sequence ID" value="ATQ69533.1"/>
    <property type="molecule type" value="Genomic_DNA"/>
</dbReference>
<dbReference type="InterPro" id="IPR000522">
    <property type="entry name" value="ABC_transptr_permease_BtuC"/>
</dbReference>
<feature type="transmembrane region" description="Helical" evidence="8">
    <location>
        <begin position="312"/>
        <end position="331"/>
    </location>
</feature>
<dbReference type="STRING" id="595536.GCA_000178815_01611"/>
<dbReference type="Gene3D" id="1.10.3470.10">
    <property type="entry name" value="ABC transporter involved in vitamin B12 uptake, BtuC"/>
    <property type="match status" value="1"/>
</dbReference>
<feature type="transmembrane region" description="Helical" evidence="8">
    <location>
        <begin position="240"/>
        <end position="273"/>
    </location>
</feature>
<dbReference type="GO" id="GO:0005886">
    <property type="term" value="C:plasma membrane"/>
    <property type="evidence" value="ECO:0007669"/>
    <property type="project" value="UniProtKB-SubCell"/>
</dbReference>
<organism evidence="9 10">
    <name type="scientific">Methylosinus trichosporium (strain ATCC 35070 / NCIMB 11131 / UNIQEM 75 / OB3b)</name>
    <dbReference type="NCBI Taxonomy" id="595536"/>
    <lineage>
        <taxon>Bacteria</taxon>
        <taxon>Pseudomonadati</taxon>
        <taxon>Pseudomonadota</taxon>
        <taxon>Alphaproteobacteria</taxon>
        <taxon>Hyphomicrobiales</taxon>
        <taxon>Methylocystaceae</taxon>
        <taxon>Methylosinus</taxon>
    </lineage>
</organism>
<evidence type="ECO:0000313" key="9">
    <source>
        <dbReference type="EMBL" id="ATQ69533.1"/>
    </source>
</evidence>
<dbReference type="Pfam" id="PF01032">
    <property type="entry name" value="FecCD"/>
    <property type="match status" value="1"/>
</dbReference>
<dbReference type="KEGG" id="mtw:CQW49_17840"/>
<feature type="transmembrane region" description="Helical" evidence="8">
    <location>
        <begin position="199"/>
        <end position="220"/>
    </location>
</feature>
<feature type="transmembrane region" description="Helical" evidence="8">
    <location>
        <begin position="96"/>
        <end position="116"/>
    </location>
</feature>
<proteinExistence type="inferred from homology"/>
<comment type="similarity">
    <text evidence="2">Belongs to the binding-protein-dependent transport system permease family. FecCD subfamily.</text>
</comment>
<feature type="transmembrane region" description="Helical" evidence="8">
    <location>
        <begin position="67"/>
        <end position="84"/>
    </location>
</feature>
<keyword evidence="5 8" id="KW-0812">Transmembrane</keyword>
<dbReference type="GO" id="GO:0022857">
    <property type="term" value="F:transmembrane transporter activity"/>
    <property type="evidence" value="ECO:0007669"/>
    <property type="project" value="InterPro"/>
</dbReference>
<keyword evidence="7 8" id="KW-0472">Membrane</keyword>
<dbReference type="PANTHER" id="PTHR30472:SF25">
    <property type="entry name" value="ABC TRANSPORTER PERMEASE PROTEIN MJ0876-RELATED"/>
    <property type="match status" value="1"/>
</dbReference>
<name>A0A2D2D3F8_METT3</name>
<dbReference type="RefSeq" id="WP_003610291.1">
    <property type="nucleotide sequence ID" value="NZ_ADVE02000001.1"/>
</dbReference>
<keyword evidence="10" id="KW-1185">Reference proteome</keyword>
<evidence type="ECO:0000313" key="10">
    <source>
        <dbReference type="Proteomes" id="UP000230709"/>
    </source>
</evidence>
<feature type="transmembrane region" description="Helical" evidence="8">
    <location>
        <begin position="122"/>
        <end position="140"/>
    </location>
</feature>
<keyword evidence="6 8" id="KW-1133">Transmembrane helix</keyword>
<dbReference type="PANTHER" id="PTHR30472">
    <property type="entry name" value="FERRIC ENTEROBACTIN TRANSPORT SYSTEM PERMEASE PROTEIN"/>
    <property type="match status" value="1"/>
</dbReference>
<keyword evidence="4" id="KW-1003">Cell membrane</keyword>
<reference evidence="10" key="1">
    <citation type="submission" date="2017-10" db="EMBL/GenBank/DDBJ databases">
        <title>Completed PacBio SMRT sequence of Methylosinus trichosporium OB3b reveals presence of a third large plasmid.</title>
        <authorList>
            <person name="Charles T.C."/>
            <person name="Lynch M.D.J."/>
            <person name="Heil J.R."/>
            <person name="Cheng J."/>
        </authorList>
    </citation>
    <scope>NUCLEOTIDE SEQUENCE [LARGE SCALE GENOMIC DNA]</scope>
    <source>
        <strain evidence="10">OB3b</strain>
    </source>
</reference>
<evidence type="ECO:0000256" key="5">
    <source>
        <dbReference type="ARBA" id="ARBA00022692"/>
    </source>
</evidence>
<dbReference type="InterPro" id="IPR037294">
    <property type="entry name" value="ABC_BtuC-like"/>
</dbReference>
<accession>A0A2D2D3F8</accession>
<evidence type="ECO:0000256" key="3">
    <source>
        <dbReference type="ARBA" id="ARBA00022448"/>
    </source>
</evidence>
<protein>
    <submittedName>
        <fullName evidence="9">Iron ABC transporter permease</fullName>
    </submittedName>
</protein>
<feature type="transmembrane region" description="Helical" evidence="8">
    <location>
        <begin position="285"/>
        <end position="306"/>
    </location>
</feature>
<comment type="subcellular location">
    <subcellularLocation>
        <location evidence="1">Cell membrane</location>
        <topology evidence="1">Multi-pass membrane protein</topology>
    </subcellularLocation>
</comment>
<sequence>MAAVPTCGRITAPPLVPFLAALAILVGALSVLVGPAPLSPAEIGAALLGGGDQIARDIVFQIRAPRALLSLLIGAMLGLSGAALQGLLRNPLADPAVIGTSSSASLGAVIALYFGVARAAPLALPLMAVAGALLGLAALLPIARRSEGPSTLILAGVAVSALAGAGVSLALNLAPNPFAVSEIAFWLLGSLSDRSLEHVLLATPLIAAGAALILFQARALDGLALGEDAARSLGFDLGRVGALVAAGVAIGVGAAVAVSGSIGFVGLVAPYLARPFTDQRPSRSLAPSALIGAVLLGLADILVRLIPTSTELRLGVVTAMIGAPVFIGVLLRPNAPGAGR</sequence>
<dbReference type="SUPFAM" id="SSF81345">
    <property type="entry name" value="ABC transporter involved in vitamin B12 uptake, BtuC"/>
    <property type="match status" value="1"/>
</dbReference>
<keyword evidence="3" id="KW-0813">Transport</keyword>
<dbReference type="GO" id="GO:0033214">
    <property type="term" value="P:siderophore-iron import into cell"/>
    <property type="evidence" value="ECO:0007669"/>
    <property type="project" value="TreeGrafter"/>
</dbReference>
<evidence type="ECO:0000256" key="8">
    <source>
        <dbReference type="SAM" id="Phobius"/>
    </source>
</evidence>
<dbReference type="CDD" id="cd06550">
    <property type="entry name" value="TM_ABC_iron-siderophores_like"/>
    <property type="match status" value="1"/>
</dbReference>
<evidence type="ECO:0000256" key="6">
    <source>
        <dbReference type="ARBA" id="ARBA00022989"/>
    </source>
</evidence>
<feature type="transmembrane region" description="Helical" evidence="8">
    <location>
        <begin position="12"/>
        <end position="33"/>
    </location>
</feature>
<gene>
    <name evidence="9" type="ORF">CQW49_17840</name>
</gene>
<evidence type="ECO:0000256" key="2">
    <source>
        <dbReference type="ARBA" id="ARBA00007935"/>
    </source>
</evidence>